<gene>
    <name evidence="3" type="ORF">HERILL_LOCUS8598</name>
</gene>
<reference evidence="3 4" key="1">
    <citation type="submission" date="2020-11" db="EMBL/GenBank/DDBJ databases">
        <authorList>
            <person name="Wallbank WR R."/>
            <person name="Pardo Diaz C."/>
            <person name="Kozak K."/>
            <person name="Martin S."/>
            <person name="Jiggins C."/>
            <person name="Moest M."/>
            <person name="Warren A I."/>
            <person name="Generalovic N T."/>
            <person name="Byers J.R.P. K."/>
            <person name="Montejo-Kovacevich G."/>
            <person name="Yen C E."/>
        </authorList>
    </citation>
    <scope>NUCLEOTIDE SEQUENCE [LARGE SCALE GENOMIC DNA]</scope>
</reference>
<evidence type="ECO:0000256" key="2">
    <source>
        <dbReference type="SAM" id="SignalP"/>
    </source>
</evidence>
<keyword evidence="4" id="KW-1185">Reference proteome</keyword>
<keyword evidence="2" id="KW-0732">Signal</keyword>
<evidence type="ECO:0000256" key="1">
    <source>
        <dbReference type="SAM" id="MobiDB-lite"/>
    </source>
</evidence>
<proteinExistence type="predicted"/>
<feature type="signal peptide" evidence="2">
    <location>
        <begin position="1"/>
        <end position="20"/>
    </location>
</feature>
<protein>
    <submittedName>
        <fullName evidence="3">Uncharacterized protein</fullName>
    </submittedName>
</protein>
<dbReference type="EMBL" id="LR899011">
    <property type="protein sequence ID" value="CAD7085778.1"/>
    <property type="molecule type" value="Genomic_DNA"/>
</dbReference>
<evidence type="ECO:0000313" key="4">
    <source>
        <dbReference type="Proteomes" id="UP000594454"/>
    </source>
</evidence>
<feature type="chain" id="PRO_5031075003" evidence="2">
    <location>
        <begin position="21"/>
        <end position="103"/>
    </location>
</feature>
<dbReference type="AlphaFoldDB" id="A0A7R8UTP7"/>
<name>A0A7R8UTP7_HERIL</name>
<accession>A0A7R8UTP7</accession>
<sequence>MRFLAVSVFAIVVLFGIVLTAEMPQIVYIHYSTPEEAEEAQKKILAEYEGATIVMGDDPTLTVANVTSTSDKPEAPSEKPDLKADDSKTTTTSTTTEAVKDKE</sequence>
<dbReference type="Proteomes" id="UP000594454">
    <property type="component" value="Chromosome 3"/>
</dbReference>
<dbReference type="InParanoid" id="A0A7R8UTP7"/>
<feature type="region of interest" description="Disordered" evidence="1">
    <location>
        <begin position="64"/>
        <end position="103"/>
    </location>
</feature>
<organism evidence="3 4">
    <name type="scientific">Hermetia illucens</name>
    <name type="common">Black soldier fly</name>
    <dbReference type="NCBI Taxonomy" id="343691"/>
    <lineage>
        <taxon>Eukaryota</taxon>
        <taxon>Metazoa</taxon>
        <taxon>Ecdysozoa</taxon>
        <taxon>Arthropoda</taxon>
        <taxon>Hexapoda</taxon>
        <taxon>Insecta</taxon>
        <taxon>Pterygota</taxon>
        <taxon>Neoptera</taxon>
        <taxon>Endopterygota</taxon>
        <taxon>Diptera</taxon>
        <taxon>Brachycera</taxon>
        <taxon>Stratiomyomorpha</taxon>
        <taxon>Stratiomyidae</taxon>
        <taxon>Hermetiinae</taxon>
        <taxon>Hermetia</taxon>
    </lineage>
</organism>
<evidence type="ECO:0000313" key="3">
    <source>
        <dbReference type="EMBL" id="CAD7085778.1"/>
    </source>
</evidence>
<dbReference type="OrthoDB" id="10459030at2759"/>
<feature type="compositionally biased region" description="Basic and acidic residues" evidence="1">
    <location>
        <begin position="71"/>
        <end position="88"/>
    </location>
</feature>